<reference evidence="2 3" key="1">
    <citation type="submission" date="2024-05" db="EMBL/GenBank/DDBJ databases">
        <title>Genetic variation in Jamaican populations of the coffee berry borer (Hypothenemus hampei).</title>
        <authorList>
            <person name="Errbii M."/>
            <person name="Myrie A."/>
        </authorList>
    </citation>
    <scope>NUCLEOTIDE SEQUENCE [LARGE SCALE GENOMIC DNA]</scope>
    <source>
        <strain evidence="2">JA-Hopewell-2020-01-JO</strain>
        <tissue evidence="2">Whole body</tissue>
    </source>
</reference>
<dbReference type="EMBL" id="JBDJPC010000012">
    <property type="protein sequence ID" value="KAL1489477.1"/>
    <property type="molecule type" value="Genomic_DNA"/>
</dbReference>
<comment type="caution">
    <text evidence="2">The sequence shown here is derived from an EMBL/GenBank/DDBJ whole genome shotgun (WGS) entry which is preliminary data.</text>
</comment>
<dbReference type="Proteomes" id="UP001566132">
    <property type="component" value="Unassembled WGS sequence"/>
</dbReference>
<organism evidence="2 3">
    <name type="scientific">Hypothenemus hampei</name>
    <name type="common">Coffee berry borer</name>
    <dbReference type="NCBI Taxonomy" id="57062"/>
    <lineage>
        <taxon>Eukaryota</taxon>
        <taxon>Metazoa</taxon>
        <taxon>Ecdysozoa</taxon>
        <taxon>Arthropoda</taxon>
        <taxon>Hexapoda</taxon>
        <taxon>Insecta</taxon>
        <taxon>Pterygota</taxon>
        <taxon>Neoptera</taxon>
        <taxon>Endopterygota</taxon>
        <taxon>Coleoptera</taxon>
        <taxon>Polyphaga</taxon>
        <taxon>Cucujiformia</taxon>
        <taxon>Curculionidae</taxon>
        <taxon>Scolytinae</taxon>
        <taxon>Hypothenemus</taxon>
    </lineage>
</organism>
<evidence type="ECO:0000313" key="3">
    <source>
        <dbReference type="Proteomes" id="UP001566132"/>
    </source>
</evidence>
<accession>A0ABD1E495</accession>
<keyword evidence="3" id="KW-1185">Reference proteome</keyword>
<proteinExistence type="predicted"/>
<evidence type="ECO:0000313" key="2">
    <source>
        <dbReference type="EMBL" id="KAL1489477.1"/>
    </source>
</evidence>
<name>A0ABD1E495_HYPHA</name>
<keyword evidence="1" id="KW-0175">Coiled coil</keyword>
<gene>
    <name evidence="2" type="ORF">ABEB36_014365</name>
</gene>
<dbReference type="AlphaFoldDB" id="A0ABD1E495"/>
<sequence length="212" mass="25091">MSPEEEEVCRLKIELVEVKKEAEIEMLKKEAEIEMLKKEAEIEMLKKEAGIEMLKMNFKQEMENLKQEIAAANWTYFQSFKELHMRQFIQKFLDKNLCNFRGNKVMKFAQFAKAKRNEQILKEWRFDSPDVFVDAFSELSTSLNKTAHPSFSLSETLIVPVKMFTDTEFRVLGFLWETYKLPIHKFKVSYPDKSEEGVAVYKDSEKTDQRLC</sequence>
<protein>
    <submittedName>
        <fullName evidence="2">Uncharacterized protein</fullName>
    </submittedName>
</protein>
<evidence type="ECO:0000256" key="1">
    <source>
        <dbReference type="SAM" id="Coils"/>
    </source>
</evidence>
<feature type="coiled-coil region" evidence="1">
    <location>
        <begin position="19"/>
        <end position="75"/>
    </location>
</feature>